<dbReference type="NCBIfam" id="TIGR01443">
    <property type="entry name" value="intein_Cterm"/>
    <property type="match status" value="1"/>
</dbReference>
<dbReference type="InterPro" id="IPR030934">
    <property type="entry name" value="Intein_C"/>
</dbReference>
<dbReference type="PROSITE" id="PS50818">
    <property type="entry name" value="INTEIN_C_TER"/>
    <property type="match status" value="1"/>
</dbReference>
<organism evidence="1 2">
    <name type="scientific">Streptomyces rugosispiralis</name>
    <dbReference type="NCBI Taxonomy" id="2967341"/>
    <lineage>
        <taxon>Bacteria</taxon>
        <taxon>Bacillati</taxon>
        <taxon>Actinomycetota</taxon>
        <taxon>Actinomycetes</taxon>
        <taxon>Kitasatosporales</taxon>
        <taxon>Streptomycetaceae</taxon>
        <taxon>Streptomyces</taxon>
    </lineage>
</organism>
<evidence type="ECO:0000313" key="1">
    <source>
        <dbReference type="EMBL" id="MCQ8193920.1"/>
    </source>
</evidence>
<evidence type="ECO:0000313" key="2">
    <source>
        <dbReference type="Proteomes" id="UP001204746"/>
    </source>
</evidence>
<gene>
    <name evidence="1" type="ORF">NP777_37895</name>
</gene>
<sequence>MQRTYDLTVSRIHTYYVLAGATPVLVHNSNCGIRPHDKARGAAGVDEMTETFEKFYNKSDIYSESYGNGLDLWTPYGRRQMDIAVRNSDGNIHLYEVKVNKSNYTRGQRRKDEWLAKTYGFETSVVQRGTECPICNP</sequence>
<name>A0ABT1VAX9_9ACTN</name>
<reference evidence="1 2" key="1">
    <citation type="submission" date="2022-07" db="EMBL/GenBank/DDBJ databases">
        <authorList>
            <person name="Phongsopitanun W."/>
            <person name="Tanasupawat S."/>
        </authorList>
    </citation>
    <scope>NUCLEOTIDE SEQUENCE [LARGE SCALE GENOMIC DNA]</scope>
    <source>
        <strain evidence="1 2">RCU-064</strain>
    </source>
</reference>
<evidence type="ECO:0008006" key="3">
    <source>
        <dbReference type="Google" id="ProtNLM"/>
    </source>
</evidence>
<keyword evidence="2" id="KW-1185">Reference proteome</keyword>
<comment type="caution">
    <text evidence="1">The sequence shown here is derived from an EMBL/GenBank/DDBJ whole genome shotgun (WGS) entry which is preliminary data.</text>
</comment>
<protein>
    <recommendedName>
        <fullName evidence="3">Intein C-terminal splicing domain-containing protein</fullName>
    </recommendedName>
</protein>
<accession>A0ABT1VAX9</accession>
<proteinExistence type="predicted"/>
<dbReference type="EMBL" id="JANIAA010000040">
    <property type="protein sequence ID" value="MCQ8193920.1"/>
    <property type="molecule type" value="Genomic_DNA"/>
</dbReference>
<dbReference type="Proteomes" id="UP001204746">
    <property type="component" value="Unassembled WGS sequence"/>
</dbReference>